<sequence length="253" mass="29226">MAIRLHSFISTGKRYFQVETQPHNITGLFTKISRAYDIGVELVSSTNTWYYECEEEGTVSFYQAGHNNSDDSGIWTYLVYDCPEGQEEIFRESHIDTNTTSLDKLLAGQNLLIVPTDLKEYIQYQLTHNEYLDIQLPFAWYTDEKREIAYLLRDEAIALRKSSIFTQGAGKEYARAAIDLFVQAAEEILEKGGSLEEFEMLQHEILKQIKVKDVANIIVEYNDYRIWHSTLPSKSKAIEYAFNTALLYISQIN</sequence>
<dbReference type="OrthoDB" id="513115at2"/>
<accession>A0A0V7ZT66</accession>
<organism evidence="1 2">
    <name type="scientific">Mastigocoleus testarum BC008</name>
    <dbReference type="NCBI Taxonomy" id="371196"/>
    <lineage>
        <taxon>Bacteria</taxon>
        <taxon>Bacillati</taxon>
        <taxon>Cyanobacteriota</taxon>
        <taxon>Cyanophyceae</taxon>
        <taxon>Nostocales</taxon>
        <taxon>Hapalosiphonaceae</taxon>
        <taxon>Mastigocoleus</taxon>
    </lineage>
</organism>
<dbReference type="Proteomes" id="UP000053372">
    <property type="component" value="Unassembled WGS sequence"/>
</dbReference>
<comment type="caution">
    <text evidence="1">The sequence shown here is derived from an EMBL/GenBank/DDBJ whole genome shotgun (WGS) entry which is preliminary data.</text>
</comment>
<reference evidence="1 2" key="1">
    <citation type="journal article" date="2015" name="Genome Announc.">
        <title>Draft Genome of the Euendolithic (true boring) Cyanobacterium Mastigocoleus testarum strain BC008.</title>
        <authorList>
            <person name="Guida B.S."/>
            <person name="Garcia-Pichel F."/>
        </authorList>
    </citation>
    <scope>NUCLEOTIDE SEQUENCE [LARGE SCALE GENOMIC DNA]</scope>
    <source>
        <strain evidence="1 2">BC008</strain>
    </source>
</reference>
<evidence type="ECO:0000313" key="1">
    <source>
        <dbReference type="EMBL" id="KST67327.1"/>
    </source>
</evidence>
<proteinExistence type="predicted"/>
<evidence type="ECO:0000313" key="2">
    <source>
        <dbReference type="Proteomes" id="UP000053372"/>
    </source>
</evidence>
<dbReference type="RefSeq" id="WP_027842982.1">
    <property type="nucleotide sequence ID" value="NZ_LMTZ01000088.1"/>
</dbReference>
<dbReference type="EMBL" id="LMTZ01000088">
    <property type="protein sequence ID" value="KST67327.1"/>
    <property type="molecule type" value="Genomic_DNA"/>
</dbReference>
<dbReference type="AlphaFoldDB" id="A0A0V7ZT66"/>
<gene>
    <name evidence="1" type="ORF">BC008_29465</name>
</gene>
<protein>
    <submittedName>
        <fullName evidence="1">Uncharacterized protein</fullName>
    </submittedName>
</protein>
<keyword evidence="2" id="KW-1185">Reference proteome</keyword>
<name>A0A0V7ZT66_9CYAN</name>